<dbReference type="PANTHER" id="PTHR37422">
    <property type="entry name" value="TEICHURONIC ACID BIOSYNTHESIS PROTEIN TUAE"/>
    <property type="match status" value="1"/>
</dbReference>
<keyword evidence="8" id="KW-1185">Reference proteome</keyword>
<dbReference type="Proteomes" id="UP000614261">
    <property type="component" value="Unassembled WGS sequence"/>
</dbReference>
<keyword evidence="4 5" id="KW-0472">Membrane</keyword>
<feature type="transmembrane region" description="Helical" evidence="5">
    <location>
        <begin position="249"/>
        <end position="266"/>
    </location>
</feature>
<dbReference type="InterPro" id="IPR007016">
    <property type="entry name" value="O-antigen_ligase-rel_domated"/>
</dbReference>
<evidence type="ECO:0000259" key="6">
    <source>
        <dbReference type="Pfam" id="PF04932"/>
    </source>
</evidence>
<feature type="transmembrane region" description="Helical" evidence="5">
    <location>
        <begin position="175"/>
        <end position="200"/>
    </location>
</feature>
<dbReference type="RefSeq" id="WP_188513001.1">
    <property type="nucleotide sequence ID" value="NZ_BMGD01000001.1"/>
</dbReference>
<feature type="transmembrane region" description="Helical" evidence="5">
    <location>
        <begin position="394"/>
        <end position="418"/>
    </location>
</feature>
<feature type="transmembrane region" description="Helical" evidence="5">
    <location>
        <begin position="150"/>
        <end position="168"/>
    </location>
</feature>
<dbReference type="InterPro" id="IPR051533">
    <property type="entry name" value="WaaL-like"/>
</dbReference>
<feature type="transmembrane region" description="Helical" evidence="5">
    <location>
        <begin position="63"/>
        <end position="82"/>
    </location>
</feature>
<evidence type="ECO:0000256" key="4">
    <source>
        <dbReference type="ARBA" id="ARBA00023136"/>
    </source>
</evidence>
<keyword evidence="3 5" id="KW-1133">Transmembrane helix</keyword>
<evidence type="ECO:0000256" key="1">
    <source>
        <dbReference type="ARBA" id="ARBA00004141"/>
    </source>
</evidence>
<organism evidence="7 8">
    <name type="scientific">Blastomonas aquatica</name>
    <dbReference type="NCBI Taxonomy" id="1510276"/>
    <lineage>
        <taxon>Bacteria</taxon>
        <taxon>Pseudomonadati</taxon>
        <taxon>Pseudomonadota</taxon>
        <taxon>Alphaproteobacteria</taxon>
        <taxon>Sphingomonadales</taxon>
        <taxon>Sphingomonadaceae</taxon>
        <taxon>Blastomonas</taxon>
    </lineage>
</organism>
<feature type="domain" description="O-antigen ligase-related" evidence="6">
    <location>
        <begin position="259"/>
        <end position="406"/>
    </location>
</feature>
<evidence type="ECO:0000256" key="5">
    <source>
        <dbReference type="SAM" id="Phobius"/>
    </source>
</evidence>
<proteinExistence type="predicted"/>
<name>A0ABQ1IY24_9SPHN</name>
<gene>
    <name evidence="7" type="ORF">GCM10010833_07710</name>
</gene>
<feature type="transmembrane region" description="Helical" evidence="5">
    <location>
        <begin position="272"/>
        <end position="293"/>
    </location>
</feature>
<reference evidence="8" key="1">
    <citation type="journal article" date="2019" name="Int. J. Syst. Evol. Microbiol.">
        <title>The Global Catalogue of Microorganisms (GCM) 10K type strain sequencing project: providing services to taxonomists for standard genome sequencing and annotation.</title>
        <authorList>
            <consortium name="The Broad Institute Genomics Platform"/>
            <consortium name="The Broad Institute Genome Sequencing Center for Infectious Disease"/>
            <person name="Wu L."/>
            <person name="Ma J."/>
        </authorList>
    </citation>
    <scope>NUCLEOTIDE SEQUENCE [LARGE SCALE GENOMIC DNA]</scope>
    <source>
        <strain evidence="8">CGMCC 1.12851</strain>
    </source>
</reference>
<evidence type="ECO:0000256" key="3">
    <source>
        <dbReference type="ARBA" id="ARBA00022989"/>
    </source>
</evidence>
<dbReference type="Pfam" id="PF04932">
    <property type="entry name" value="Wzy_C"/>
    <property type="match status" value="1"/>
</dbReference>
<keyword evidence="2 5" id="KW-0812">Transmembrane</keyword>
<comment type="caution">
    <text evidence="7">The sequence shown here is derived from an EMBL/GenBank/DDBJ whole genome shotgun (WGS) entry which is preliminary data.</text>
</comment>
<dbReference type="PANTHER" id="PTHR37422:SF23">
    <property type="entry name" value="TEICHURONIC ACID BIOSYNTHESIS PROTEIN TUAE"/>
    <property type="match status" value="1"/>
</dbReference>
<comment type="subcellular location">
    <subcellularLocation>
        <location evidence="1">Membrane</location>
        <topology evidence="1">Multi-pass membrane protein</topology>
    </subcellularLocation>
</comment>
<feature type="transmembrane region" description="Helical" evidence="5">
    <location>
        <begin position="220"/>
        <end position="237"/>
    </location>
</feature>
<protein>
    <recommendedName>
        <fullName evidence="6">O-antigen ligase-related domain-containing protein</fullName>
    </recommendedName>
</protein>
<evidence type="ECO:0000313" key="8">
    <source>
        <dbReference type="Proteomes" id="UP000614261"/>
    </source>
</evidence>
<evidence type="ECO:0000313" key="7">
    <source>
        <dbReference type="EMBL" id="GGB55441.1"/>
    </source>
</evidence>
<dbReference type="EMBL" id="BMGD01000001">
    <property type="protein sequence ID" value="GGB55441.1"/>
    <property type="molecule type" value="Genomic_DNA"/>
</dbReference>
<feature type="transmembrane region" description="Helical" evidence="5">
    <location>
        <begin position="305"/>
        <end position="325"/>
    </location>
</feature>
<evidence type="ECO:0000256" key="2">
    <source>
        <dbReference type="ARBA" id="ARBA00022692"/>
    </source>
</evidence>
<feature type="transmembrane region" description="Helical" evidence="5">
    <location>
        <begin position="430"/>
        <end position="447"/>
    </location>
</feature>
<feature type="transmembrane region" description="Helical" evidence="5">
    <location>
        <begin position="94"/>
        <end position="111"/>
    </location>
</feature>
<accession>A0ABQ1IY24</accession>
<feature type="transmembrane region" description="Helical" evidence="5">
    <location>
        <begin position="40"/>
        <end position="57"/>
    </location>
</feature>
<feature type="transmembrane region" description="Helical" evidence="5">
    <location>
        <begin position="453"/>
        <end position="471"/>
    </location>
</feature>
<sequence>MAFDFLKKPATTKIGADGRRYKSKSLSRTKTPQRGNRRSRAFWVLLAFLALVFLLGGSSRKEIPGLLLLRPISILVAFYAIATTTAEQWRTYRAPLVMMAAIVVLTIAHLVPLPPSVWQTLAGRGIILDIETLAGQPDIWLPLAMVPGGAWNAFYALFAPIAVFFLAVQLDDRDTFWMLVALTGLALLSGLVGVMQAAGINVQLYAIMSDTPPGLFANRNHQAALLAMLFPMLALIAATGDRFGFDGGFLRILTAALAIAVVPLVFVTGSRMGLVVSGVAVLSVAAMQLGLLPSRWFRSGSRSKIVAGAAIAAVIAGIGVIGVTMSRNVAVERLALINEDLRYSVWEEVMAFLPGYLPWGSGVGSYAEVYQIHEPSALLSASYSNHVHNDWLEVALMAGVPGAALLAAALVMFVVAVWRCRGARGTQSKFNRLGLIMVLVLAIASTVDYPLRTPIMAAVFALATVWSCRPNHAIREVKGRKANV</sequence>